<sequence>MQLYFQTGYGLEILFVSLFSLGLPINYYKTITLNYLF</sequence>
<accession>A0ABM8KLI6</accession>
<keyword evidence="1" id="KW-1133">Transmembrane helix</keyword>
<evidence type="ECO:0000313" key="3">
    <source>
        <dbReference type="Proteomes" id="UP000474567"/>
    </source>
</evidence>
<name>A0ABM8KLI6_9FLAO</name>
<keyword evidence="1" id="KW-0472">Membrane</keyword>
<evidence type="ECO:0000313" key="2">
    <source>
        <dbReference type="EMBL" id="CAA9200532.1"/>
    </source>
</evidence>
<organism evidence="2 3">
    <name type="scientific">Flavobacterium collinsii</name>
    <dbReference type="NCBI Taxonomy" id="1114861"/>
    <lineage>
        <taxon>Bacteria</taxon>
        <taxon>Pseudomonadati</taxon>
        <taxon>Bacteroidota</taxon>
        <taxon>Flavobacteriia</taxon>
        <taxon>Flavobacteriales</taxon>
        <taxon>Flavobacteriaceae</taxon>
        <taxon>Flavobacterium</taxon>
    </lineage>
</organism>
<comment type="caution">
    <text evidence="2">The sequence shown here is derived from an EMBL/GenBank/DDBJ whole genome shotgun (WGS) entry which is preliminary data.</text>
</comment>
<feature type="transmembrane region" description="Helical" evidence="1">
    <location>
        <begin position="9"/>
        <end position="28"/>
    </location>
</feature>
<keyword evidence="3" id="KW-1185">Reference proteome</keyword>
<proteinExistence type="predicted"/>
<reference evidence="2 3" key="1">
    <citation type="submission" date="2020-02" db="EMBL/GenBank/DDBJ databases">
        <authorList>
            <person name="Criscuolo A."/>
        </authorList>
    </citation>
    <scope>NUCLEOTIDE SEQUENCE [LARGE SCALE GENOMIC DNA]</scope>
    <source>
        <strain evidence="2">CECT7796</strain>
    </source>
</reference>
<gene>
    <name evidence="2" type="ORF">FLACOL7796_03311</name>
</gene>
<evidence type="ECO:0000256" key="1">
    <source>
        <dbReference type="SAM" id="Phobius"/>
    </source>
</evidence>
<protein>
    <submittedName>
        <fullName evidence="2">Uncharacterized protein</fullName>
    </submittedName>
</protein>
<dbReference type="EMBL" id="CADCST010000102">
    <property type="protein sequence ID" value="CAA9200532.1"/>
    <property type="molecule type" value="Genomic_DNA"/>
</dbReference>
<dbReference type="Proteomes" id="UP000474567">
    <property type="component" value="Unassembled WGS sequence"/>
</dbReference>
<keyword evidence="1" id="KW-0812">Transmembrane</keyword>